<proteinExistence type="predicted"/>
<feature type="region of interest" description="Disordered" evidence="1">
    <location>
        <begin position="1"/>
        <end position="24"/>
    </location>
</feature>
<evidence type="ECO:0000313" key="3">
    <source>
        <dbReference type="Proteomes" id="UP001218188"/>
    </source>
</evidence>
<comment type="caution">
    <text evidence="2">The sequence shown here is derived from an EMBL/GenBank/DDBJ whole genome shotgun (WGS) entry which is preliminary data.</text>
</comment>
<name>A0AAD6XFS6_9AGAR</name>
<reference evidence="2" key="1">
    <citation type="submission" date="2023-03" db="EMBL/GenBank/DDBJ databases">
        <title>Massive genome expansion in bonnet fungi (Mycena s.s.) driven by repeated elements and novel gene families across ecological guilds.</title>
        <authorList>
            <consortium name="Lawrence Berkeley National Laboratory"/>
            <person name="Harder C.B."/>
            <person name="Miyauchi S."/>
            <person name="Viragh M."/>
            <person name="Kuo A."/>
            <person name="Thoen E."/>
            <person name="Andreopoulos B."/>
            <person name="Lu D."/>
            <person name="Skrede I."/>
            <person name="Drula E."/>
            <person name="Henrissat B."/>
            <person name="Morin E."/>
            <person name="Kohler A."/>
            <person name="Barry K."/>
            <person name="LaButti K."/>
            <person name="Morin E."/>
            <person name="Salamov A."/>
            <person name="Lipzen A."/>
            <person name="Mereny Z."/>
            <person name="Hegedus B."/>
            <person name="Baldrian P."/>
            <person name="Stursova M."/>
            <person name="Weitz H."/>
            <person name="Taylor A."/>
            <person name="Grigoriev I.V."/>
            <person name="Nagy L.G."/>
            <person name="Martin F."/>
            <person name="Kauserud H."/>
        </authorList>
    </citation>
    <scope>NUCLEOTIDE SEQUENCE</scope>
    <source>
        <strain evidence="2">CBHHK200</strain>
    </source>
</reference>
<feature type="compositionally biased region" description="Basic and acidic residues" evidence="1">
    <location>
        <begin position="146"/>
        <end position="161"/>
    </location>
</feature>
<keyword evidence="3" id="KW-1185">Reference proteome</keyword>
<dbReference type="Proteomes" id="UP001218188">
    <property type="component" value="Unassembled WGS sequence"/>
</dbReference>
<feature type="region of interest" description="Disordered" evidence="1">
    <location>
        <begin position="146"/>
        <end position="203"/>
    </location>
</feature>
<dbReference type="EMBL" id="JARJCM010000003">
    <property type="protein sequence ID" value="KAJ7046431.1"/>
    <property type="molecule type" value="Genomic_DNA"/>
</dbReference>
<feature type="region of interest" description="Disordered" evidence="1">
    <location>
        <begin position="242"/>
        <end position="278"/>
    </location>
</feature>
<sequence>MSTMGKAVRRSARRSSGDGLPRRHRRGHVFMSCDHHEFHPASRSPTLATHIQALAPPSFICDLQHTFSRGIGLHERTRGCKGSELRVLPNWSHRQRARSIALNIQASPSHSWDFGLGAGESIAHVLRIHPGHPACRAEFETAHDAPAHEGEAGEELPRDAGADAARAGRGGVGDYGEAGAQLPAPPHAAPARSGQTGTGRSIAGRSMGWADELAVVWNAQPRLLRAVLALGCALEESVAIGVSDPNPETKRKAATSKGKASASGKPKRKSPKGRAWRSGNLTSLIGTYTAPWVQTFRRGAWRATGVARGRPPVTPHPLYISSFGFCARDFGRRGSMSAENIVRADCVRWGIVRVNAFVRDVEHALPLGSTSFSIVPWVTAQASPWQADLHLQHTSLVTVAPRRRQALMPSTTWRRLGNPFVLLCDISSTPQAQLKNAPPMDWISRLFSTRHRKIDSWRSLARPQVARLQAPVRPELLIALHLVFGLGGGMSTELIIHANCTSSPQTPPSVDVERLESPLAYAHPLGSLPLASSFSLGIGDHLRLESPSTASSCYYLRYANNISQGFDNAAFKLASTGAVRAYRLRPSTSSVICAHEPAPLTYSRAPYRAVSFKDFYQSSDLTLHSSKQPERVSSLGRAFAGPICFLVEPRELLSIEPVADPATAY</sequence>
<evidence type="ECO:0000313" key="2">
    <source>
        <dbReference type="EMBL" id="KAJ7046431.1"/>
    </source>
</evidence>
<organism evidence="2 3">
    <name type="scientific">Mycena alexandri</name>
    <dbReference type="NCBI Taxonomy" id="1745969"/>
    <lineage>
        <taxon>Eukaryota</taxon>
        <taxon>Fungi</taxon>
        <taxon>Dikarya</taxon>
        <taxon>Basidiomycota</taxon>
        <taxon>Agaricomycotina</taxon>
        <taxon>Agaricomycetes</taxon>
        <taxon>Agaricomycetidae</taxon>
        <taxon>Agaricales</taxon>
        <taxon>Marasmiineae</taxon>
        <taxon>Mycenaceae</taxon>
        <taxon>Mycena</taxon>
    </lineage>
</organism>
<feature type="compositionally biased region" description="Low complexity" evidence="1">
    <location>
        <begin position="255"/>
        <end position="264"/>
    </location>
</feature>
<evidence type="ECO:0000256" key="1">
    <source>
        <dbReference type="SAM" id="MobiDB-lite"/>
    </source>
</evidence>
<gene>
    <name evidence="2" type="ORF">C8F04DRAFT_1173368</name>
</gene>
<feature type="compositionally biased region" description="Basic residues" evidence="1">
    <location>
        <begin position="265"/>
        <end position="275"/>
    </location>
</feature>
<dbReference type="AlphaFoldDB" id="A0AAD6XFS6"/>
<accession>A0AAD6XFS6</accession>
<protein>
    <submittedName>
        <fullName evidence="2">Uncharacterized protein</fullName>
    </submittedName>
</protein>